<dbReference type="EMBL" id="DS989824">
    <property type="protein sequence ID" value="EFR00765.1"/>
    <property type="molecule type" value="Genomic_DNA"/>
</dbReference>
<sequence length="151" mass="17272">MDLLSLKDRPQAAVEEYPSGQAFSSHNQSTGHYPRHRRRRAVTLLVDKDGRAFPRRRVTLMPPSLAISRSSRRSDLLIQDSASGTRGLTCAPLERCIAPNRLPAALQTAESQGKWHKEKLLSGCRTGFFREILQWWTLVYSLEQPHYIHQH</sequence>
<name>E4UTV9_ARTGP</name>
<dbReference type="eggNOG" id="ENOG502RQGE">
    <property type="taxonomic scope" value="Eukaryota"/>
</dbReference>
<dbReference type="InParanoid" id="E4UTV9"/>
<feature type="compositionally biased region" description="Polar residues" evidence="1">
    <location>
        <begin position="21"/>
        <end position="31"/>
    </location>
</feature>
<organism evidence="3">
    <name type="scientific">Arthroderma gypseum (strain ATCC MYA-4604 / CBS 118893)</name>
    <name type="common">Microsporum gypseum</name>
    <dbReference type="NCBI Taxonomy" id="535722"/>
    <lineage>
        <taxon>Eukaryota</taxon>
        <taxon>Fungi</taxon>
        <taxon>Dikarya</taxon>
        <taxon>Ascomycota</taxon>
        <taxon>Pezizomycotina</taxon>
        <taxon>Eurotiomycetes</taxon>
        <taxon>Eurotiomycetidae</taxon>
        <taxon>Onygenales</taxon>
        <taxon>Arthrodermataceae</taxon>
        <taxon>Nannizzia</taxon>
    </lineage>
</organism>
<dbReference type="RefSeq" id="XP_003173595.1">
    <property type="nucleotide sequence ID" value="XM_003173547.1"/>
</dbReference>
<evidence type="ECO:0000313" key="2">
    <source>
        <dbReference type="EMBL" id="EFR00765.1"/>
    </source>
</evidence>
<reference evidence="3" key="1">
    <citation type="journal article" date="2012" name="MBio">
        <title>Comparative genome analysis of Trichophyton rubrum and related dermatophytes reveals candidate genes involved in infection.</title>
        <authorList>
            <person name="Martinez D.A."/>
            <person name="Oliver B.G."/>
            <person name="Graeser Y."/>
            <person name="Goldberg J.M."/>
            <person name="Li W."/>
            <person name="Martinez-Rossi N.M."/>
            <person name="Monod M."/>
            <person name="Shelest E."/>
            <person name="Barton R.C."/>
            <person name="Birch E."/>
            <person name="Brakhage A.A."/>
            <person name="Chen Z."/>
            <person name="Gurr S.J."/>
            <person name="Heiman D."/>
            <person name="Heitman J."/>
            <person name="Kosti I."/>
            <person name="Rossi A."/>
            <person name="Saif S."/>
            <person name="Samalova M."/>
            <person name="Saunders C.W."/>
            <person name="Shea T."/>
            <person name="Summerbell R.C."/>
            <person name="Xu J."/>
            <person name="Young S."/>
            <person name="Zeng Q."/>
            <person name="Birren B.W."/>
            <person name="Cuomo C.A."/>
            <person name="White T.C."/>
        </authorList>
    </citation>
    <scope>NUCLEOTIDE SEQUENCE [LARGE SCALE GENOMIC DNA]</scope>
    <source>
        <strain evidence="3">ATCC MYA-4604 / CBS 118893</strain>
    </source>
</reference>
<proteinExistence type="predicted"/>
<dbReference type="GeneID" id="10028878"/>
<keyword evidence="3" id="KW-1185">Reference proteome</keyword>
<dbReference type="Proteomes" id="UP000002669">
    <property type="component" value="Unassembled WGS sequence"/>
</dbReference>
<accession>E4UTV9</accession>
<protein>
    <submittedName>
        <fullName evidence="2">Uncharacterized protein</fullName>
    </submittedName>
</protein>
<feature type="region of interest" description="Disordered" evidence="1">
    <location>
        <begin position="15"/>
        <end position="36"/>
    </location>
</feature>
<evidence type="ECO:0000256" key="1">
    <source>
        <dbReference type="SAM" id="MobiDB-lite"/>
    </source>
</evidence>
<dbReference type="AlphaFoldDB" id="E4UTV9"/>
<evidence type="ECO:0000313" key="3">
    <source>
        <dbReference type="Proteomes" id="UP000002669"/>
    </source>
</evidence>
<dbReference type="VEuPathDB" id="FungiDB:MGYG_03768"/>
<dbReference type="HOGENOM" id="CLU_1730974_0_0_1"/>
<gene>
    <name evidence="2" type="ORF">MGYG_03768</name>
</gene>